<evidence type="ECO:0000259" key="2">
    <source>
        <dbReference type="Pfam" id="PF00080"/>
    </source>
</evidence>
<proteinExistence type="inferred from homology"/>
<dbReference type="InterPro" id="IPR024134">
    <property type="entry name" value="SOD_Cu/Zn_/chaperone"/>
</dbReference>
<organism evidence="3 4">
    <name type="scientific">Sphingomonas psychrolutea</name>
    <dbReference type="NCBI Taxonomy" id="1259676"/>
    <lineage>
        <taxon>Bacteria</taxon>
        <taxon>Pseudomonadati</taxon>
        <taxon>Pseudomonadota</taxon>
        <taxon>Alphaproteobacteria</taxon>
        <taxon>Sphingomonadales</taxon>
        <taxon>Sphingomonadaceae</taxon>
        <taxon>Sphingomonas</taxon>
    </lineage>
</organism>
<evidence type="ECO:0000256" key="1">
    <source>
        <dbReference type="ARBA" id="ARBA00010457"/>
    </source>
</evidence>
<dbReference type="InterPro" id="IPR001424">
    <property type="entry name" value="SOD_Cu_Zn_dom"/>
</dbReference>
<dbReference type="InterPro" id="IPR036423">
    <property type="entry name" value="SOD-like_Cu/Zn_dom_sf"/>
</dbReference>
<sequence>MATGAPVAQGAQAVAMLRTPDGADVGRAVATEVAGGLRFTLDVHGLTPGTHGAHVHTVGHCDAPDFQTAGGHWNPLGAKHGSMNPQGPHEGDLPNLVIASNGHGTLGMVIPAATMAGLLDADGSAIVVHAKADDLMTDPSGNSGARIACGVFGAN</sequence>
<dbReference type="CDD" id="cd00305">
    <property type="entry name" value="Cu-Zn_Superoxide_Dismutase"/>
    <property type="match status" value="1"/>
</dbReference>
<evidence type="ECO:0000313" key="4">
    <source>
        <dbReference type="Proteomes" id="UP000618591"/>
    </source>
</evidence>
<evidence type="ECO:0000313" key="3">
    <source>
        <dbReference type="EMBL" id="GGA49611.1"/>
    </source>
</evidence>
<dbReference type="EMBL" id="BMDW01000010">
    <property type="protein sequence ID" value="GGA49611.1"/>
    <property type="molecule type" value="Genomic_DNA"/>
</dbReference>
<keyword evidence="4" id="KW-1185">Reference proteome</keyword>
<dbReference type="Gene3D" id="2.60.40.200">
    <property type="entry name" value="Superoxide dismutase, copper/zinc binding domain"/>
    <property type="match status" value="1"/>
</dbReference>
<dbReference type="PANTHER" id="PTHR10003">
    <property type="entry name" value="SUPEROXIDE DISMUTASE CU-ZN -RELATED"/>
    <property type="match status" value="1"/>
</dbReference>
<name>A0ABQ1GTM3_9SPHN</name>
<comment type="caution">
    <text evidence="3">The sequence shown here is derived from an EMBL/GenBank/DDBJ whole genome shotgun (WGS) entry which is preliminary data.</text>
</comment>
<gene>
    <name evidence="3" type="ORF">GCM10011395_19960</name>
</gene>
<protein>
    <submittedName>
        <fullName evidence="3">Superoxide dismutase</fullName>
    </submittedName>
</protein>
<reference evidence="4" key="1">
    <citation type="journal article" date="2019" name="Int. J. Syst. Evol. Microbiol.">
        <title>The Global Catalogue of Microorganisms (GCM) 10K type strain sequencing project: providing services to taxonomists for standard genome sequencing and annotation.</title>
        <authorList>
            <consortium name="The Broad Institute Genomics Platform"/>
            <consortium name="The Broad Institute Genome Sequencing Center for Infectious Disease"/>
            <person name="Wu L."/>
            <person name="Ma J."/>
        </authorList>
    </citation>
    <scope>NUCLEOTIDE SEQUENCE [LARGE SCALE GENOMIC DNA]</scope>
    <source>
        <strain evidence="4">CGMCC 1.10106</strain>
    </source>
</reference>
<dbReference type="Proteomes" id="UP000618591">
    <property type="component" value="Unassembled WGS sequence"/>
</dbReference>
<feature type="domain" description="Superoxide dismutase copper/zinc binding" evidence="2">
    <location>
        <begin position="30"/>
        <end position="151"/>
    </location>
</feature>
<accession>A0ABQ1GTM3</accession>
<dbReference type="Pfam" id="PF00080">
    <property type="entry name" value="Sod_Cu"/>
    <property type="match status" value="1"/>
</dbReference>
<dbReference type="SUPFAM" id="SSF49329">
    <property type="entry name" value="Cu,Zn superoxide dismutase-like"/>
    <property type="match status" value="1"/>
</dbReference>
<comment type="similarity">
    <text evidence="1">Belongs to the Cu-Zn superoxide dismutase family.</text>
</comment>